<evidence type="ECO:0000256" key="4">
    <source>
        <dbReference type="ARBA" id="ARBA00023242"/>
    </source>
</evidence>
<dbReference type="PROSITE" id="PS51059">
    <property type="entry name" value="PARP_CATALYTIC"/>
    <property type="match status" value="1"/>
</dbReference>
<dbReference type="PROSITE" id="PS51879">
    <property type="entry name" value="RST"/>
    <property type="match status" value="1"/>
</dbReference>
<keyword evidence="4" id="KW-0539">Nucleus</keyword>
<dbReference type="InterPro" id="IPR044964">
    <property type="entry name" value="RCD1/SRO1-5"/>
</dbReference>
<dbReference type="InterPro" id="IPR012317">
    <property type="entry name" value="Poly(ADP-ribose)pol_cat_dom"/>
</dbReference>
<protein>
    <submittedName>
        <fullName evidence="8">RST domain of plant C-terminal</fullName>
    </submittedName>
</protein>
<feature type="domain" description="RST" evidence="7">
    <location>
        <begin position="237"/>
        <end position="304"/>
    </location>
</feature>
<keyword evidence="2" id="KW-0217">Developmental protein</keyword>
<feature type="domain" description="PARP catalytic" evidence="6">
    <location>
        <begin position="23"/>
        <end position="248"/>
    </location>
</feature>
<dbReference type="GO" id="GO:0003950">
    <property type="term" value="F:NAD+ poly-ADP-ribosyltransferase activity"/>
    <property type="evidence" value="ECO:0007669"/>
    <property type="project" value="InterPro"/>
</dbReference>
<evidence type="ECO:0000259" key="6">
    <source>
        <dbReference type="PROSITE" id="PS51059"/>
    </source>
</evidence>
<evidence type="ECO:0000256" key="3">
    <source>
        <dbReference type="ARBA" id="ARBA00023016"/>
    </source>
</evidence>
<sequence length="304" mass="34562">MAAQVEIEDQESVTNLDNGEIINPGSQPPNFSGESTILLRESTFEHDLIKNCFLTGMGSFANETTIVNIRKNSTERRITTKAKFAVFKIFTEAMTRKNNGDANVKYGWYSGSKEEIDRVITYGFSNREIEKFENDVGSHGVGIHLVHHRYSLAAALVGEGDEEGIKNILLCRVILGKPEQIESGSKQSYPSSNRFDSGVDNLENPRKYVIWSSNMNSYILPTYIVSFKSPLLRGLIERARSPCVSFSVLMSILSKSLDVTRMNLILTSYDDFRKRKLRREQLVRKIREVVGDHLLFKILKNQRR</sequence>
<reference evidence="8 9" key="1">
    <citation type="submission" date="2020-12" db="EMBL/GenBank/DDBJ databases">
        <title>Concerted genomic and epigenomic changes stabilize Arabidopsis allopolyploids.</title>
        <authorList>
            <person name="Chen Z."/>
        </authorList>
    </citation>
    <scope>NUCLEOTIDE SEQUENCE [LARGE SCALE GENOMIC DNA]</scope>
    <source>
        <strain evidence="8">Allo738</strain>
        <tissue evidence="8">Leaf</tissue>
    </source>
</reference>
<dbReference type="PANTHER" id="PTHR32263:SF16">
    <property type="entry name" value="INACTIVE POLY [ADP-RIBOSE] POLYMERASE SRO3-RELATED"/>
    <property type="match status" value="1"/>
</dbReference>
<evidence type="ECO:0000256" key="5">
    <source>
        <dbReference type="SAM" id="MobiDB-lite"/>
    </source>
</evidence>
<evidence type="ECO:0000256" key="1">
    <source>
        <dbReference type="ARBA" id="ARBA00004123"/>
    </source>
</evidence>
<evidence type="ECO:0000313" key="8">
    <source>
        <dbReference type="EMBL" id="KAG7586550.1"/>
    </source>
</evidence>
<evidence type="ECO:0000259" key="7">
    <source>
        <dbReference type="PROSITE" id="PS51879"/>
    </source>
</evidence>
<keyword evidence="9" id="KW-1185">Reference proteome</keyword>
<dbReference type="InterPro" id="IPR022003">
    <property type="entry name" value="RST"/>
</dbReference>
<proteinExistence type="predicted"/>
<feature type="compositionally biased region" description="Acidic residues" evidence="5">
    <location>
        <begin position="1"/>
        <end position="11"/>
    </location>
</feature>
<dbReference type="EMBL" id="JAEFBK010000007">
    <property type="protein sequence ID" value="KAG7586550.1"/>
    <property type="molecule type" value="Genomic_DNA"/>
</dbReference>
<organism evidence="8 9">
    <name type="scientific">Arabidopsis thaliana x Arabidopsis arenosa</name>
    <dbReference type="NCBI Taxonomy" id="1240361"/>
    <lineage>
        <taxon>Eukaryota</taxon>
        <taxon>Viridiplantae</taxon>
        <taxon>Streptophyta</taxon>
        <taxon>Embryophyta</taxon>
        <taxon>Tracheophyta</taxon>
        <taxon>Spermatophyta</taxon>
        <taxon>Magnoliopsida</taxon>
        <taxon>eudicotyledons</taxon>
        <taxon>Gunneridae</taxon>
        <taxon>Pentapetalae</taxon>
        <taxon>rosids</taxon>
        <taxon>malvids</taxon>
        <taxon>Brassicales</taxon>
        <taxon>Brassicaceae</taxon>
        <taxon>Camelineae</taxon>
        <taxon>Arabidopsis</taxon>
    </lineage>
</organism>
<dbReference type="GO" id="GO:0005634">
    <property type="term" value="C:nucleus"/>
    <property type="evidence" value="ECO:0007669"/>
    <property type="project" value="UniProtKB-SubCell"/>
</dbReference>
<evidence type="ECO:0000313" key="9">
    <source>
        <dbReference type="Proteomes" id="UP000694240"/>
    </source>
</evidence>
<name>A0A8T2BJE9_9BRAS</name>
<comment type="caution">
    <text evidence="8">The sequence shown here is derived from an EMBL/GenBank/DDBJ whole genome shotgun (WGS) entry which is preliminary data.</text>
</comment>
<keyword evidence="3" id="KW-0346">Stress response</keyword>
<comment type="subcellular location">
    <subcellularLocation>
        <location evidence="1">Nucleus</location>
    </subcellularLocation>
</comment>
<feature type="region of interest" description="Disordered" evidence="5">
    <location>
        <begin position="1"/>
        <end position="30"/>
    </location>
</feature>
<accession>A0A8T2BJE9</accession>
<evidence type="ECO:0000256" key="2">
    <source>
        <dbReference type="ARBA" id="ARBA00022473"/>
    </source>
</evidence>
<dbReference type="AlphaFoldDB" id="A0A8T2BJE9"/>
<gene>
    <name evidence="8" type="ORF">ISN45_Aa02g018400</name>
</gene>
<dbReference type="Pfam" id="PF12174">
    <property type="entry name" value="RST"/>
    <property type="match status" value="1"/>
</dbReference>
<dbReference type="PANTHER" id="PTHR32263">
    <property type="entry name" value="INACTIVE POLY [ADP-RIBOSE] POLYMERASE SRO4-RELATED"/>
    <property type="match status" value="1"/>
</dbReference>
<dbReference type="Proteomes" id="UP000694240">
    <property type="component" value="Chromosome 7"/>
</dbReference>